<feature type="transmembrane region" description="Helical" evidence="6">
    <location>
        <begin position="637"/>
        <end position="657"/>
    </location>
</feature>
<dbReference type="Pfam" id="PF03176">
    <property type="entry name" value="MMPL"/>
    <property type="match status" value="2"/>
</dbReference>
<reference evidence="9" key="1">
    <citation type="submission" date="2007-05" db="EMBL/GenBank/DDBJ databases">
        <title>Complete sequence of Thermotoga petrophila RKU-1.</title>
        <authorList>
            <consortium name="US DOE Joint Genome Institute"/>
            <person name="Copeland A."/>
            <person name="Lucas S."/>
            <person name="Lapidus A."/>
            <person name="Barry K."/>
            <person name="Glavina del Rio T."/>
            <person name="Dalin E."/>
            <person name="Tice H."/>
            <person name="Pitluck S."/>
            <person name="Sims D."/>
            <person name="Brettin T."/>
            <person name="Bruce D."/>
            <person name="Detter J.C."/>
            <person name="Han C."/>
            <person name="Tapia R."/>
            <person name="Schmutz J."/>
            <person name="Larimer F."/>
            <person name="Land M."/>
            <person name="Hauser L."/>
            <person name="Kyrpides N."/>
            <person name="Mikhailova N."/>
            <person name="Nelson K."/>
            <person name="Gogarten J.P."/>
            <person name="Noll K."/>
            <person name="Richardson P."/>
        </authorList>
    </citation>
    <scope>NUCLEOTIDE SEQUENCE [LARGE SCALE GENOMIC DNA]</scope>
    <source>
        <strain evidence="9">ATCC BAA-488 / DSM 13995 / JCM 10881 / RKU-1</strain>
    </source>
</reference>
<feature type="transmembrane region" description="Helical" evidence="6">
    <location>
        <begin position="325"/>
        <end position="346"/>
    </location>
</feature>
<keyword evidence="2" id="KW-1003">Cell membrane</keyword>
<evidence type="ECO:0000256" key="6">
    <source>
        <dbReference type="SAM" id="Phobius"/>
    </source>
</evidence>
<protein>
    <submittedName>
        <fullName evidence="8">Exporter of the RND superfamily-like protein</fullName>
    </submittedName>
</protein>
<feature type="transmembrane region" description="Helical" evidence="6">
    <location>
        <begin position="579"/>
        <end position="599"/>
    </location>
</feature>
<dbReference type="STRING" id="390874.Tpet_1486"/>
<dbReference type="InterPro" id="IPR050545">
    <property type="entry name" value="Mycobact_MmpL"/>
</dbReference>
<dbReference type="GO" id="GO:0005886">
    <property type="term" value="C:plasma membrane"/>
    <property type="evidence" value="ECO:0007669"/>
    <property type="project" value="UniProtKB-SubCell"/>
</dbReference>
<dbReference type="InterPro" id="IPR004869">
    <property type="entry name" value="MMPL_dom"/>
</dbReference>
<feature type="transmembrane region" description="Helical" evidence="6">
    <location>
        <begin position="294"/>
        <end position="313"/>
    </location>
</feature>
<dbReference type="AlphaFoldDB" id="A5IMS1"/>
<sequence>MFEEYTSFVFKNRKKIFAVVLVLNILALFGLFRLHFTTEFSILMPQKSRQKEIYEKMNGVFKTGEQLVVMVKTNVDPLSREGIDEIFEIKEKLSSVEGVKTVIPPIPEKFPAGFRLVETKNMSEEQYRDFLSYVENMKDFLNVRKMEDGYYSLFMILPRNSVNPNEIESTLSGYEHYLSGTQYLEDQIFRYLLFMIFTLPPLAVVLLLNVFRVQLGRFRYAILSLIPAGFAALWTLGYVMGWMGQNLSIITVLVPIFTIVMGSADGLHFVSHFLERKKDGESTFNAIKDTLESVGRAMILTTLTTMAGFLSFLTLNSQSMKQMGLLAAAGIGLAGVSTWIVLPVILSGMEDVEIKKKESSLARLFQRLSKRAWIITLVVLFAFLPGTFLLKADLNILKLYKGYTRVRKNVEKIEEIFGRALPVYAVFESENLLSPDFARKVLSMEEKLKSKGYDAFSVYDILVRMNEHLFKEEGYPKILARALILKRLLPEDYTSNFLSESTGRAFIFLDNLDRNTLEEVEHIVKESGFQVTGLPYIIKEMNDSIVPQQVLSVVLAVSMVFLLLVLFQRSFVIPAKAIVPVLISLVSLFGFMGLSGIPLNLITANMAGIVIGVGIDYAIHVTELFRYYRDLEKTVKIASTPILANAFGLSVGLSALILSPFTFHTYLVAIMWVTMTVSSFMSLVVLPKLLEVKR</sequence>
<dbReference type="Proteomes" id="UP000006558">
    <property type="component" value="Chromosome"/>
</dbReference>
<feature type="transmembrane region" description="Helical" evidence="6">
    <location>
        <begin position="249"/>
        <end position="274"/>
    </location>
</feature>
<feature type="transmembrane region" description="Helical" evidence="6">
    <location>
        <begin position="16"/>
        <end position="36"/>
    </location>
</feature>
<reference evidence="8 9" key="2">
    <citation type="journal article" date="2009" name="Proc. Natl. Acad. Sci. U.S.A.">
        <title>On the chimeric nature, thermophilic origin, and phylogenetic placement of the Thermotogales.</title>
        <authorList>
            <person name="Zhaxybayeva O."/>
            <person name="Swithers K.S."/>
            <person name="Lapierre P."/>
            <person name="Fournier G.P."/>
            <person name="Bickhart D.M."/>
            <person name="DeBoy R.T."/>
            <person name="Nelson K.E."/>
            <person name="Nesbo C.L."/>
            <person name="Doolittle W.F."/>
            <person name="Gogarten J.P."/>
            <person name="Noll K.M."/>
        </authorList>
    </citation>
    <scope>NUCLEOTIDE SEQUENCE [LARGE SCALE GENOMIC DNA]</scope>
    <source>
        <strain evidence="9">ATCC BAA-488 / DSM 13995 / JCM 10881 / RKU-1</strain>
    </source>
</reference>
<dbReference type="SUPFAM" id="SSF82866">
    <property type="entry name" value="Multidrug efflux transporter AcrB transmembrane domain"/>
    <property type="match status" value="2"/>
</dbReference>
<gene>
    <name evidence="8" type="ordered locus">Tpet_1486</name>
</gene>
<feature type="transmembrane region" description="Helical" evidence="6">
    <location>
        <begin position="605"/>
        <end position="625"/>
    </location>
</feature>
<dbReference type="EMBL" id="CP000702">
    <property type="protein sequence ID" value="ABQ47494.1"/>
    <property type="molecule type" value="Genomic_DNA"/>
</dbReference>
<dbReference type="Gene3D" id="1.20.1640.10">
    <property type="entry name" value="Multidrug efflux transporter AcrB transmembrane domain"/>
    <property type="match status" value="2"/>
</dbReference>
<feature type="transmembrane region" description="Helical" evidence="6">
    <location>
        <begin position="220"/>
        <end position="243"/>
    </location>
</feature>
<keyword evidence="5 6" id="KW-0472">Membrane</keyword>
<organism evidence="8 9">
    <name type="scientific">Thermotoga petrophila (strain ATCC BAA-488 / DSM 13995 / JCM 10881 / RKU-1)</name>
    <dbReference type="NCBI Taxonomy" id="390874"/>
    <lineage>
        <taxon>Bacteria</taxon>
        <taxon>Thermotogati</taxon>
        <taxon>Thermotogota</taxon>
        <taxon>Thermotogae</taxon>
        <taxon>Thermotogales</taxon>
        <taxon>Thermotogaceae</taxon>
        <taxon>Thermotoga</taxon>
    </lineage>
</organism>
<evidence type="ECO:0000256" key="2">
    <source>
        <dbReference type="ARBA" id="ARBA00022475"/>
    </source>
</evidence>
<dbReference type="PANTHER" id="PTHR33406">
    <property type="entry name" value="MEMBRANE PROTEIN MJ1562-RELATED"/>
    <property type="match status" value="1"/>
</dbReference>
<dbReference type="HOGENOM" id="CLU_008861_1_1_0"/>
<keyword evidence="4 6" id="KW-1133">Transmembrane helix</keyword>
<feature type="domain" description="Membrane transport protein MMPL" evidence="7">
    <location>
        <begin position="172"/>
        <end position="347"/>
    </location>
</feature>
<dbReference type="eggNOG" id="COG1033">
    <property type="taxonomic scope" value="Bacteria"/>
</dbReference>
<evidence type="ECO:0000256" key="5">
    <source>
        <dbReference type="ARBA" id="ARBA00023136"/>
    </source>
</evidence>
<evidence type="ECO:0000313" key="8">
    <source>
        <dbReference type="EMBL" id="ABQ47494.1"/>
    </source>
</evidence>
<dbReference type="PANTHER" id="PTHR33406:SF13">
    <property type="entry name" value="MEMBRANE PROTEIN YDFJ"/>
    <property type="match status" value="1"/>
</dbReference>
<evidence type="ECO:0000259" key="7">
    <source>
        <dbReference type="Pfam" id="PF03176"/>
    </source>
</evidence>
<feature type="transmembrane region" description="Helical" evidence="6">
    <location>
        <begin position="550"/>
        <end position="567"/>
    </location>
</feature>
<feature type="transmembrane region" description="Helical" evidence="6">
    <location>
        <begin position="663"/>
        <end position="686"/>
    </location>
</feature>
<feature type="transmembrane region" description="Helical" evidence="6">
    <location>
        <begin position="372"/>
        <end position="390"/>
    </location>
</feature>
<name>A5IMS1_THEP1</name>
<keyword evidence="3 6" id="KW-0812">Transmembrane</keyword>
<evidence type="ECO:0000256" key="3">
    <source>
        <dbReference type="ARBA" id="ARBA00022692"/>
    </source>
</evidence>
<comment type="subcellular location">
    <subcellularLocation>
        <location evidence="1">Cell membrane</location>
        <topology evidence="1">Multi-pass membrane protein</topology>
    </subcellularLocation>
</comment>
<feature type="domain" description="Membrane transport protein MMPL" evidence="7">
    <location>
        <begin position="520"/>
        <end position="683"/>
    </location>
</feature>
<accession>A5IMS1</accession>
<proteinExistence type="predicted"/>
<evidence type="ECO:0000256" key="1">
    <source>
        <dbReference type="ARBA" id="ARBA00004651"/>
    </source>
</evidence>
<feature type="transmembrane region" description="Helical" evidence="6">
    <location>
        <begin position="188"/>
        <end position="208"/>
    </location>
</feature>
<evidence type="ECO:0000313" key="9">
    <source>
        <dbReference type="Proteomes" id="UP000006558"/>
    </source>
</evidence>
<dbReference type="KEGG" id="tpt:Tpet_1486"/>
<evidence type="ECO:0000256" key="4">
    <source>
        <dbReference type="ARBA" id="ARBA00022989"/>
    </source>
</evidence>
<dbReference type="RefSeq" id="WP_011943922.1">
    <property type="nucleotide sequence ID" value="NC_009486.1"/>
</dbReference>